<comment type="subcellular location">
    <subcellularLocation>
        <location evidence="1">Cell membrane</location>
        <topology evidence="1">Multi-pass membrane protein</topology>
    </subcellularLocation>
</comment>
<dbReference type="InterPro" id="IPR052192">
    <property type="entry name" value="Insect_Ionotropic_Sensory_Rcpt"/>
</dbReference>
<keyword evidence="11" id="KW-1015">Disulfide bond</keyword>
<gene>
    <name evidence="15" type="ORF">RN001_006421</name>
</gene>
<dbReference type="GO" id="GO:0050906">
    <property type="term" value="P:detection of stimulus involved in sensory perception"/>
    <property type="evidence" value="ECO:0007669"/>
    <property type="project" value="UniProtKB-ARBA"/>
</dbReference>
<reference evidence="16" key="1">
    <citation type="submission" date="2023-01" db="EMBL/GenBank/DDBJ databases">
        <title>Key to firefly adult light organ development and bioluminescence: homeobox transcription factors regulate luciferase expression and transportation to peroxisome.</title>
        <authorList>
            <person name="Fu X."/>
        </authorList>
    </citation>
    <scope>NUCLEOTIDE SEQUENCE [LARGE SCALE GENOMIC DNA]</scope>
</reference>
<feature type="site" description="Interaction with the cone snail toxin Con-ikot-ikot" evidence="10">
    <location>
        <position position="690"/>
    </location>
</feature>
<keyword evidence="13" id="KW-0732">Signal</keyword>
<proteinExistence type="inferred from homology"/>
<dbReference type="GO" id="GO:0015276">
    <property type="term" value="F:ligand-gated monoatomic ion channel activity"/>
    <property type="evidence" value="ECO:0007669"/>
    <property type="project" value="InterPro"/>
</dbReference>
<evidence type="ECO:0000256" key="8">
    <source>
        <dbReference type="ARBA" id="ARBA00023180"/>
    </source>
</evidence>
<dbReference type="AlphaFoldDB" id="A0AAN7Q4D9"/>
<feature type="transmembrane region" description="Helical" evidence="12">
    <location>
        <begin position="824"/>
        <end position="844"/>
    </location>
</feature>
<comment type="similarity">
    <text evidence="2">Belongs to the glutamate-gated ion channel (TC 1.A.10.1) family.</text>
</comment>
<feature type="domain" description="Ionotropic glutamate receptor C-terminal" evidence="14">
    <location>
        <begin position="561"/>
        <end position="831"/>
    </location>
</feature>
<feature type="binding site" evidence="9">
    <location>
        <position position="519"/>
    </location>
    <ligand>
        <name>L-glutamate</name>
        <dbReference type="ChEBI" id="CHEBI:29985"/>
    </ligand>
</feature>
<dbReference type="InterPro" id="IPR001320">
    <property type="entry name" value="Iontro_rcpt_C"/>
</dbReference>
<dbReference type="GO" id="GO:0038023">
    <property type="term" value="F:signaling receptor activity"/>
    <property type="evidence" value="ECO:0007669"/>
    <property type="project" value="InterPro"/>
</dbReference>
<name>A0AAN7Q4D9_9COLE</name>
<dbReference type="PRINTS" id="PR00177">
    <property type="entry name" value="NMDARECEPTOR"/>
</dbReference>
<keyword evidence="5 12" id="KW-1133">Transmembrane helix</keyword>
<keyword evidence="6 12" id="KW-0472">Membrane</keyword>
<evidence type="ECO:0000256" key="2">
    <source>
        <dbReference type="ARBA" id="ARBA00008685"/>
    </source>
</evidence>
<dbReference type="PANTHER" id="PTHR42643:SF24">
    <property type="entry name" value="IONOTROPIC RECEPTOR 60A"/>
    <property type="match status" value="1"/>
</dbReference>
<evidence type="ECO:0000256" key="4">
    <source>
        <dbReference type="ARBA" id="ARBA00022692"/>
    </source>
</evidence>
<keyword evidence="8" id="KW-0325">Glycoprotein</keyword>
<evidence type="ECO:0000256" key="11">
    <source>
        <dbReference type="PIRSR" id="PIRSR601508-3"/>
    </source>
</evidence>
<evidence type="ECO:0000256" key="10">
    <source>
        <dbReference type="PIRSR" id="PIRSR601508-2"/>
    </source>
</evidence>
<evidence type="ECO:0000313" key="15">
    <source>
        <dbReference type="EMBL" id="KAK4883102.1"/>
    </source>
</evidence>
<dbReference type="Proteomes" id="UP001353858">
    <property type="component" value="Unassembled WGS sequence"/>
</dbReference>
<comment type="caution">
    <text evidence="15">The sequence shown here is derived from an EMBL/GenBank/DDBJ whole genome shotgun (WGS) entry which is preliminary data.</text>
</comment>
<dbReference type="InterPro" id="IPR001508">
    <property type="entry name" value="Iono_Glu_rcpt_met"/>
</dbReference>
<evidence type="ECO:0000259" key="14">
    <source>
        <dbReference type="Pfam" id="PF00060"/>
    </source>
</evidence>
<evidence type="ECO:0000256" key="3">
    <source>
        <dbReference type="ARBA" id="ARBA00022475"/>
    </source>
</evidence>
<keyword evidence="16" id="KW-1185">Reference proteome</keyword>
<feature type="disulfide bond" evidence="11">
    <location>
        <begin position="746"/>
        <end position="801"/>
    </location>
</feature>
<dbReference type="SUPFAM" id="SSF53850">
    <property type="entry name" value="Periplasmic binding protein-like II"/>
    <property type="match status" value="1"/>
</dbReference>
<evidence type="ECO:0000256" key="13">
    <source>
        <dbReference type="SAM" id="SignalP"/>
    </source>
</evidence>
<organism evidence="15 16">
    <name type="scientific">Aquatica leii</name>
    <dbReference type="NCBI Taxonomy" id="1421715"/>
    <lineage>
        <taxon>Eukaryota</taxon>
        <taxon>Metazoa</taxon>
        <taxon>Ecdysozoa</taxon>
        <taxon>Arthropoda</taxon>
        <taxon>Hexapoda</taxon>
        <taxon>Insecta</taxon>
        <taxon>Pterygota</taxon>
        <taxon>Neoptera</taxon>
        <taxon>Endopterygota</taxon>
        <taxon>Coleoptera</taxon>
        <taxon>Polyphaga</taxon>
        <taxon>Elateriformia</taxon>
        <taxon>Elateroidea</taxon>
        <taxon>Lampyridae</taxon>
        <taxon>Luciolinae</taxon>
        <taxon>Aquatica</taxon>
    </lineage>
</organism>
<feature type="site" description="Crucial to convey clamshell closure to channel opening" evidence="10">
    <location>
        <position position="662"/>
    </location>
</feature>
<dbReference type="Gene3D" id="3.40.190.10">
    <property type="entry name" value="Periplasmic binding protein-like II"/>
    <property type="match status" value="1"/>
</dbReference>
<dbReference type="GO" id="GO:0005886">
    <property type="term" value="C:plasma membrane"/>
    <property type="evidence" value="ECO:0007669"/>
    <property type="project" value="UniProtKB-SubCell"/>
</dbReference>
<feature type="transmembrane region" description="Helical" evidence="12">
    <location>
        <begin position="629"/>
        <end position="655"/>
    </location>
</feature>
<feature type="transmembrane region" description="Helical" evidence="12">
    <location>
        <begin position="555"/>
        <end position="581"/>
    </location>
</feature>
<protein>
    <recommendedName>
        <fullName evidence="14">Ionotropic glutamate receptor C-terminal domain-containing protein</fullName>
    </recommendedName>
</protein>
<dbReference type="EMBL" id="JARPUR010000002">
    <property type="protein sequence ID" value="KAK4883102.1"/>
    <property type="molecule type" value="Genomic_DNA"/>
</dbReference>
<evidence type="ECO:0000256" key="9">
    <source>
        <dbReference type="PIRSR" id="PIRSR601508-1"/>
    </source>
</evidence>
<accession>A0AAN7Q4D9</accession>
<evidence type="ECO:0000256" key="1">
    <source>
        <dbReference type="ARBA" id="ARBA00004651"/>
    </source>
</evidence>
<evidence type="ECO:0000256" key="5">
    <source>
        <dbReference type="ARBA" id="ARBA00022989"/>
    </source>
</evidence>
<feature type="signal peptide" evidence="13">
    <location>
        <begin position="1"/>
        <end position="17"/>
    </location>
</feature>
<sequence>MVLVVVVLILFLATVNGDNFPSLLTTNATLAIVIDRDYMTDEHDMIKEAIETYLVYAKREILKHGGVNVQYYSWTGINVKKDITALISFASCKDTWSLFNAAREENLLHMAVSGSDCPRLPQNEAITVPLIEKGEEMPQIILDLRVAAAYKWDTVIVLYDYTLKRDMINRVLSGFTIESSDIQITGAAVSLIALETTSKDPNSRKIVTSKLSLINTELVGTNFLAIVSIEMVEILMNVSTTLGLTNPKNQWLYVICDTNLKKVDINHVKNRLKEGDNVGFIYNTTVYDSKCTGGLRCHAEEILHGFTKALEQAIIEEAGAAVQLSDEEWEAVRPTKLERRDFLLQNVKKYLLDYGVCDNCTNWKLQAAETWGKEYEKGSTSLVGDLLLVGSWRPSDGPALKDQLFPHVTHGFRGKNLPMITFHNPPWQILKFSENGSVAEHSGLVFDIIKELARSLNFTYTLRVSQSGYSEAKITDNNTMRLTKFKVLEMTDLLTTNIPSEIITMIRNKNVAVGACAFTITNEAKEMINFTKAISIQTYNFLVARPRKLSRALLFMYPFTTNTWLCLAASVMVMGPILYFIHQASPVYECKGIPKSAGLSSPQNCLWYMYGALLQQGGMHLPYADSARLVVGTWWLVVLVVATTYCGNLVAFLTFPKIDIPITTVDELLAHSDTVTWSTVKNSYFEKLIKESPEPKYRRLYQGMIKNQMNHNDMLYEVEQGKHVYFDWKTKLHYYMKKQFLITDRCDLALGNEELFNEKIAMVMAQDTPYLTLINEEINRLHQVGLIEKWYQNYLPKKDRCFKVSRITEVTNHTVNLDDMQGSFFVLLLGFVLAFMWLLCEIIYNSYQFRKKKKLQPYVT</sequence>
<evidence type="ECO:0000256" key="12">
    <source>
        <dbReference type="SAM" id="Phobius"/>
    </source>
</evidence>
<keyword evidence="3" id="KW-1003">Cell membrane</keyword>
<evidence type="ECO:0000313" key="16">
    <source>
        <dbReference type="Proteomes" id="UP001353858"/>
    </source>
</evidence>
<keyword evidence="7" id="KW-0675">Receptor</keyword>
<dbReference type="Gene3D" id="1.10.287.70">
    <property type="match status" value="1"/>
</dbReference>
<keyword evidence="4 12" id="KW-0812">Transmembrane</keyword>
<feature type="chain" id="PRO_5042867305" description="Ionotropic glutamate receptor C-terminal domain-containing protein" evidence="13">
    <location>
        <begin position="18"/>
        <end position="860"/>
    </location>
</feature>
<dbReference type="Pfam" id="PF00060">
    <property type="entry name" value="Lig_chan"/>
    <property type="match status" value="1"/>
</dbReference>
<dbReference type="FunFam" id="1.10.287.70:FF:000143">
    <property type="entry name" value="Probable glutamate receptor"/>
    <property type="match status" value="1"/>
</dbReference>
<evidence type="ECO:0000256" key="7">
    <source>
        <dbReference type="ARBA" id="ARBA00023170"/>
    </source>
</evidence>
<evidence type="ECO:0000256" key="6">
    <source>
        <dbReference type="ARBA" id="ARBA00023136"/>
    </source>
</evidence>
<dbReference type="PANTHER" id="PTHR42643">
    <property type="entry name" value="IONOTROPIC RECEPTOR 20A-RELATED"/>
    <property type="match status" value="1"/>
</dbReference>